<evidence type="ECO:0000256" key="1">
    <source>
        <dbReference type="ARBA" id="ARBA00008668"/>
    </source>
</evidence>
<keyword evidence="4" id="KW-1185">Reference proteome</keyword>
<dbReference type="InterPro" id="IPR050592">
    <property type="entry name" value="GDSL_lipolytic_enzyme"/>
</dbReference>
<dbReference type="PANTHER" id="PTHR45642">
    <property type="entry name" value="GDSL ESTERASE/LIPASE EXL3"/>
    <property type="match status" value="1"/>
</dbReference>
<dbReference type="SUPFAM" id="SSF52266">
    <property type="entry name" value="SGNH hydrolase"/>
    <property type="match status" value="1"/>
</dbReference>
<dbReference type="FunFam" id="3.40.50.1110:FF:000003">
    <property type="entry name" value="GDSL esterase/lipase APG"/>
    <property type="match status" value="1"/>
</dbReference>
<proteinExistence type="inferred from homology"/>
<keyword evidence="2" id="KW-0812">Transmembrane</keyword>
<protein>
    <recommendedName>
        <fullName evidence="5">GDSL esterase/lipase</fullName>
    </recommendedName>
</protein>
<comment type="similarity">
    <text evidence="1">Belongs to the 'GDSL' lipolytic enzyme family.</text>
</comment>
<dbReference type="Pfam" id="PF00657">
    <property type="entry name" value="Lipase_GDSL"/>
    <property type="match status" value="1"/>
</dbReference>
<name>A0AAV6WC74_9LAMI</name>
<dbReference type="PANTHER" id="PTHR45642:SF3">
    <property type="entry name" value="OS09G0540400 PROTEIN"/>
    <property type="match status" value="1"/>
</dbReference>
<gene>
    <name evidence="3" type="ORF">BUALT_Bualt18G0113600</name>
</gene>
<feature type="transmembrane region" description="Helical" evidence="2">
    <location>
        <begin position="6"/>
        <end position="25"/>
    </location>
</feature>
<dbReference type="AlphaFoldDB" id="A0AAV6WC74"/>
<dbReference type="Proteomes" id="UP000826271">
    <property type="component" value="Unassembled WGS sequence"/>
</dbReference>
<reference evidence="3" key="1">
    <citation type="submission" date="2019-10" db="EMBL/GenBank/DDBJ databases">
        <authorList>
            <person name="Zhang R."/>
            <person name="Pan Y."/>
            <person name="Wang J."/>
            <person name="Ma R."/>
            <person name="Yu S."/>
        </authorList>
    </citation>
    <scope>NUCLEOTIDE SEQUENCE</scope>
    <source>
        <strain evidence="3">LA-IB0</strain>
        <tissue evidence="3">Leaf</tissue>
    </source>
</reference>
<evidence type="ECO:0000313" key="3">
    <source>
        <dbReference type="EMBL" id="KAG8365521.1"/>
    </source>
</evidence>
<evidence type="ECO:0008006" key="5">
    <source>
        <dbReference type="Google" id="ProtNLM"/>
    </source>
</evidence>
<accession>A0AAV6WC74</accession>
<dbReference type="InterPro" id="IPR035669">
    <property type="entry name" value="SGNH_plant_lipase-like"/>
</dbReference>
<dbReference type="InterPro" id="IPR001087">
    <property type="entry name" value="GDSL"/>
</dbReference>
<dbReference type="InterPro" id="IPR036514">
    <property type="entry name" value="SGNH_hydro_sf"/>
</dbReference>
<dbReference type="Gene3D" id="3.40.50.1110">
    <property type="entry name" value="SGNH hydrolase"/>
    <property type="match status" value="1"/>
</dbReference>
<keyword evidence="2" id="KW-0472">Membrane</keyword>
<evidence type="ECO:0000256" key="2">
    <source>
        <dbReference type="SAM" id="Phobius"/>
    </source>
</evidence>
<dbReference type="CDD" id="cd01837">
    <property type="entry name" value="SGNH_plant_lipase_like"/>
    <property type="match status" value="1"/>
</dbReference>
<evidence type="ECO:0000313" key="4">
    <source>
        <dbReference type="Proteomes" id="UP000826271"/>
    </source>
</evidence>
<dbReference type="EMBL" id="WHWC01000018">
    <property type="protein sequence ID" value="KAG8365521.1"/>
    <property type="molecule type" value="Genomic_DNA"/>
</dbReference>
<keyword evidence="2" id="KW-1133">Transmembrane helix</keyword>
<dbReference type="GO" id="GO:0016788">
    <property type="term" value="F:hydrolase activity, acting on ester bonds"/>
    <property type="evidence" value="ECO:0007669"/>
    <property type="project" value="InterPro"/>
</dbReference>
<organism evidence="3 4">
    <name type="scientific">Buddleja alternifolia</name>
    <dbReference type="NCBI Taxonomy" id="168488"/>
    <lineage>
        <taxon>Eukaryota</taxon>
        <taxon>Viridiplantae</taxon>
        <taxon>Streptophyta</taxon>
        <taxon>Embryophyta</taxon>
        <taxon>Tracheophyta</taxon>
        <taxon>Spermatophyta</taxon>
        <taxon>Magnoliopsida</taxon>
        <taxon>eudicotyledons</taxon>
        <taxon>Gunneridae</taxon>
        <taxon>Pentapetalae</taxon>
        <taxon>asterids</taxon>
        <taxon>lamiids</taxon>
        <taxon>Lamiales</taxon>
        <taxon>Scrophulariaceae</taxon>
        <taxon>Buddlejeae</taxon>
        <taxon>Buddleja</taxon>
    </lineage>
</organism>
<sequence>MWSPSSLFHRTFVIFVLNFLLLISIDESDGKLMKNKYRPFNNSISAVFVFGDSTVDSGNNNYVNTPFKGNFPPYGKDFAGRIPTGRFSDGRLVSDFISSYVGIKEYVPPYLDPKLSVEELMSGVCFASAGSGFDPLTSQLSGVISLQKQLEYFKEYKRKLEVAIGKEKAQNVISKAAFLISAGTNDFVLNYFGTPFRRETYNITGYQQFMLQNAQQFIQGLREEGAGLIALVGLPPIGCLPIVITFTSGDALSWRPCSGSLSSVALDYNRKLEKILTAINNPSSPIIYADIYYPLTEVIRKPSKFGFENVNSGCCGSGLVETTFMCNPRSAVCDNPSTYVFFDSVHPTEATYSYLFKALRPVIDRIIKDYHL</sequence>
<comment type="caution">
    <text evidence="3">The sequence shown here is derived from an EMBL/GenBank/DDBJ whole genome shotgun (WGS) entry which is preliminary data.</text>
</comment>